<protein>
    <recommendedName>
        <fullName evidence="3">Phage protein</fullName>
    </recommendedName>
</protein>
<name>E0WV80_9ENTR</name>
<dbReference type="Proteomes" id="UP000005726">
    <property type="component" value="Unassembled WGS sequence"/>
</dbReference>
<dbReference type="AlphaFoldDB" id="E0WV80"/>
<sequence length="174" mass="19422">MDSNYMSTLPMSKEKLKEKLFSGFTCHTFIHAPVAGYHAYQITGGFNQSSAMRVYVFAAMAKKTSRYGLAIYNAAGTLVYSAQMRPLQLAYKATHHGLSFYSNMQESVAVVPMTYSLLPYLKHPNSDFLICYGVAACGNEIYSAIEQRREYHGPKGVVLASSGFFYIKTAIYDK</sequence>
<proteinExistence type="predicted"/>
<evidence type="ECO:0000313" key="1">
    <source>
        <dbReference type="EMBL" id="EFL91089.1"/>
    </source>
</evidence>
<dbReference type="EMBL" id="GL379751">
    <property type="protein sequence ID" value="EFL91089.1"/>
    <property type="molecule type" value="Genomic_DNA"/>
</dbReference>
<gene>
    <name evidence="1" type="ORF">REG_1995</name>
</gene>
<evidence type="ECO:0008006" key="3">
    <source>
        <dbReference type="Google" id="ProtNLM"/>
    </source>
</evidence>
<organism evidence="1 2">
    <name type="scientific">Candidatus Regiella insecticola LSR1</name>
    <dbReference type="NCBI Taxonomy" id="663321"/>
    <lineage>
        <taxon>Bacteria</taxon>
        <taxon>Pseudomonadati</taxon>
        <taxon>Pseudomonadota</taxon>
        <taxon>Gammaproteobacteria</taxon>
        <taxon>Enterobacterales</taxon>
        <taxon>Enterobacteriaceae</taxon>
        <taxon>aphid secondary symbionts</taxon>
        <taxon>Candidatus Regiella</taxon>
    </lineage>
</organism>
<reference evidence="1" key="1">
    <citation type="journal article" date="2009" name="Environ. Microbiol.">
        <title>Dynamics of genome evolution in facultative symbionts of aphids.</title>
        <authorList>
            <person name="Degnan P.H."/>
            <person name="Leonardo T.E."/>
            <person name="Cass B.N."/>
            <person name="Hurwitz B."/>
            <person name="Stern D."/>
            <person name="Gibbs R.A."/>
            <person name="Richards S."/>
            <person name="Moran N.A."/>
        </authorList>
    </citation>
    <scope>NUCLEOTIDE SEQUENCE [LARGE SCALE GENOMIC DNA]</scope>
    <source>
        <strain evidence="1">LSR1</strain>
    </source>
</reference>
<dbReference type="HOGENOM" id="CLU_1537291_0_0_6"/>
<evidence type="ECO:0000313" key="2">
    <source>
        <dbReference type="Proteomes" id="UP000005726"/>
    </source>
</evidence>
<keyword evidence="2" id="KW-1185">Reference proteome</keyword>
<accession>E0WV80</accession>